<evidence type="ECO:0000259" key="7">
    <source>
        <dbReference type="Pfam" id="PF00892"/>
    </source>
</evidence>
<evidence type="ECO:0000256" key="1">
    <source>
        <dbReference type="ARBA" id="ARBA00004651"/>
    </source>
</evidence>
<name>A0ABZ0IHK2_9BACT</name>
<evidence type="ECO:0000313" key="9">
    <source>
        <dbReference type="Proteomes" id="UP001302349"/>
    </source>
</evidence>
<dbReference type="EMBL" id="CP136051">
    <property type="protein sequence ID" value="WOK04517.1"/>
    <property type="molecule type" value="Genomic_DNA"/>
</dbReference>
<dbReference type="PANTHER" id="PTHR42920">
    <property type="entry name" value="OS03G0707200 PROTEIN-RELATED"/>
    <property type="match status" value="1"/>
</dbReference>
<evidence type="ECO:0000256" key="3">
    <source>
        <dbReference type="ARBA" id="ARBA00022692"/>
    </source>
</evidence>
<dbReference type="InterPro" id="IPR000620">
    <property type="entry name" value="EamA_dom"/>
</dbReference>
<feature type="domain" description="EamA" evidence="7">
    <location>
        <begin position="164"/>
        <end position="300"/>
    </location>
</feature>
<keyword evidence="5 6" id="KW-0472">Membrane</keyword>
<protein>
    <submittedName>
        <fullName evidence="8">DMT family transporter</fullName>
    </submittedName>
</protein>
<evidence type="ECO:0000256" key="4">
    <source>
        <dbReference type="ARBA" id="ARBA00022989"/>
    </source>
</evidence>
<feature type="transmembrane region" description="Helical" evidence="6">
    <location>
        <begin position="163"/>
        <end position="181"/>
    </location>
</feature>
<organism evidence="8 9">
    <name type="scientific">Imperialibacter roseus</name>
    <dbReference type="NCBI Taxonomy" id="1324217"/>
    <lineage>
        <taxon>Bacteria</taxon>
        <taxon>Pseudomonadati</taxon>
        <taxon>Bacteroidota</taxon>
        <taxon>Cytophagia</taxon>
        <taxon>Cytophagales</taxon>
        <taxon>Flammeovirgaceae</taxon>
        <taxon>Imperialibacter</taxon>
    </lineage>
</organism>
<comment type="subcellular location">
    <subcellularLocation>
        <location evidence="1">Cell membrane</location>
        <topology evidence="1">Multi-pass membrane protein</topology>
    </subcellularLocation>
</comment>
<proteinExistence type="predicted"/>
<sequence>MQAITLTGKEKWAALGLAALGSTMFSAKAVFIKLAYQFDISSIDLMSLRMLMALPFYAGILWWTNRKKEPMVITRKDIWRIVLYGIMGYYIASYFDFWGLEYVSASMERLILFIYPTLVVILSAIFTKKKVTKWEVLAIGITYSGMLLAFFDKIKIGGVHETLIGGSLIFVSALTYAIYLIGSGRLIPKFGTVRFTSLSMIVACIAVIFHNLIANGQLALLDFPWQIYTLALMIALISTVIPSFLISEAIKRIGSSEVAITGNIGPISTIILSMIFLHEVIGLWQWAGTAIVLFGVSLLSRKKG</sequence>
<dbReference type="PANTHER" id="PTHR42920:SF5">
    <property type="entry name" value="EAMA DOMAIN-CONTAINING PROTEIN"/>
    <property type="match status" value="1"/>
</dbReference>
<feature type="transmembrane region" description="Helical" evidence="6">
    <location>
        <begin position="12"/>
        <end position="36"/>
    </location>
</feature>
<dbReference type="InterPro" id="IPR037185">
    <property type="entry name" value="EmrE-like"/>
</dbReference>
<keyword evidence="3 6" id="KW-0812">Transmembrane</keyword>
<keyword evidence="2" id="KW-1003">Cell membrane</keyword>
<dbReference type="RefSeq" id="WP_317487327.1">
    <property type="nucleotide sequence ID" value="NZ_CP136051.1"/>
</dbReference>
<dbReference type="Gene3D" id="1.10.3730.20">
    <property type="match status" value="1"/>
</dbReference>
<keyword evidence="4 6" id="KW-1133">Transmembrane helix</keyword>
<evidence type="ECO:0000256" key="6">
    <source>
        <dbReference type="SAM" id="Phobius"/>
    </source>
</evidence>
<feature type="transmembrane region" description="Helical" evidence="6">
    <location>
        <begin position="193"/>
        <end position="213"/>
    </location>
</feature>
<keyword evidence="9" id="KW-1185">Reference proteome</keyword>
<feature type="domain" description="EamA" evidence="7">
    <location>
        <begin position="15"/>
        <end position="150"/>
    </location>
</feature>
<dbReference type="Proteomes" id="UP001302349">
    <property type="component" value="Chromosome"/>
</dbReference>
<feature type="transmembrane region" description="Helical" evidence="6">
    <location>
        <begin position="134"/>
        <end position="151"/>
    </location>
</feature>
<feature type="transmembrane region" description="Helical" evidence="6">
    <location>
        <begin position="48"/>
        <end position="65"/>
    </location>
</feature>
<feature type="transmembrane region" description="Helical" evidence="6">
    <location>
        <begin position="110"/>
        <end position="127"/>
    </location>
</feature>
<evidence type="ECO:0000256" key="2">
    <source>
        <dbReference type="ARBA" id="ARBA00022475"/>
    </source>
</evidence>
<evidence type="ECO:0000256" key="5">
    <source>
        <dbReference type="ARBA" id="ARBA00023136"/>
    </source>
</evidence>
<reference evidence="8 9" key="1">
    <citation type="journal article" date="2023" name="Microbiol. Resour. Announc.">
        <title>Complete Genome Sequence of Imperialibacter roseus strain P4T.</title>
        <authorList>
            <person name="Tizabi D.R."/>
            <person name="Bachvaroff T."/>
            <person name="Hill R.T."/>
        </authorList>
    </citation>
    <scope>NUCLEOTIDE SEQUENCE [LARGE SCALE GENOMIC DNA]</scope>
    <source>
        <strain evidence="8 9">P4T</strain>
    </source>
</reference>
<accession>A0ABZ0IHK2</accession>
<feature type="transmembrane region" description="Helical" evidence="6">
    <location>
        <begin position="283"/>
        <end position="300"/>
    </location>
</feature>
<feature type="transmembrane region" description="Helical" evidence="6">
    <location>
        <begin position="77"/>
        <end position="98"/>
    </location>
</feature>
<gene>
    <name evidence="8" type="ORF">RT717_15660</name>
</gene>
<feature type="transmembrane region" description="Helical" evidence="6">
    <location>
        <begin position="225"/>
        <end position="246"/>
    </location>
</feature>
<feature type="transmembrane region" description="Helical" evidence="6">
    <location>
        <begin position="258"/>
        <end position="277"/>
    </location>
</feature>
<dbReference type="SUPFAM" id="SSF103481">
    <property type="entry name" value="Multidrug resistance efflux transporter EmrE"/>
    <property type="match status" value="2"/>
</dbReference>
<evidence type="ECO:0000313" key="8">
    <source>
        <dbReference type="EMBL" id="WOK04517.1"/>
    </source>
</evidence>
<dbReference type="Pfam" id="PF00892">
    <property type="entry name" value="EamA"/>
    <property type="match status" value="2"/>
</dbReference>
<dbReference type="InterPro" id="IPR051258">
    <property type="entry name" value="Diverse_Substrate_Transporter"/>
</dbReference>